<dbReference type="PRINTS" id="PR00407">
    <property type="entry name" value="EUMOPTERIN"/>
</dbReference>
<dbReference type="AlphaFoldDB" id="A0A1Y5TRM9"/>
<dbReference type="GO" id="GO:0006790">
    <property type="term" value="P:sulfur compound metabolic process"/>
    <property type="evidence" value="ECO:0007669"/>
    <property type="project" value="TreeGrafter"/>
</dbReference>
<dbReference type="Proteomes" id="UP000193827">
    <property type="component" value="Unassembled WGS sequence"/>
</dbReference>
<proteinExistence type="predicted"/>
<dbReference type="GO" id="GO:0020037">
    <property type="term" value="F:heme binding"/>
    <property type="evidence" value="ECO:0007669"/>
    <property type="project" value="TreeGrafter"/>
</dbReference>
<dbReference type="OrthoDB" id="9778777at2"/>
<keyword evidence="2" id="KW-0500">Molybdenum</keyword>
<dbReference type="SUPFAM" id="SSF56524">
    <property type="entry name" value="Oxidoreductase molybdopterin-binding domain"/>
    <property type="match status" value="1"/>
</dbReference>
<comment type="cofactor">
    <cofactor evidence="1">
        <name>Mo-molybdopterin</name>
        <dbReference type="ChEBI" id="CHEBI:71302"/>
    </cofactor>
</comment>
<dbReference type="InterPro" id="IPR030835">
    <property type="entry name" value="Sulfite_DH_SoxC"/>
</dbReference>
<evidence type="ECO:0000256" key="1">
    <source>
        <dbReference type="ARBA" id="ARBA00001924"/>
    </source>
</evidence>
<evidence type="ECO:0000256" key="3">
    <source>
        <dbReference type="ARBA" id="ARBA00022723"/>
    </source>
</evidence>
<reference evidence="7 8" key="1">
    <citation type="submission" date="2017-03" db="EMBL/GenBank/DDBJ databases">
        <authorList>
            <person name="Afonso C.L."/>
            <person name="Miller P.J."/>
            <person name="Scott M.A."/>
            <person name="Spackman E."/>
            <person name="Goraichik I."/>
            <person name="Dimitrov K.M."/>
            <person name="Suarez D.L."/>
            <person name="Swayne D.E."/>
        </authorList>
    </citation>
    <scope>NUCLEOTIDE SEQUENCE [LARGE SCALE GENOMIC DNA]</scope>
    <source>
        <strain evidence="7 8">CECT 8287</strain>
    </source>
</reference>
<sequence>MTKSISDVSGDEVVAGGGLLSRRLLLKSSLIGTGAVAAGLTASTGALAEADIPDWVTVSGERARGYGLPAESETDVQRAIIEPWQEVAAAFSLSGTPHHRLRGTITPSGLHFEVHHGGRPDVDPARHRLMLHGLVERPLKFDLESLERYPMVTATHFLECAGNSLFNAIMPEPMQAGCDMLHGLLSNSEWTGVPLSVLMDEAGVKPEGLWVVAAGSDGPALARSIPIEKIMNDGILALYQNGERIRPEQGYPMRLLLPGFEGNMNVKWLTSLWVTDAPAHTKHESGEYTEILADGSSVKFTFALGVKSFITHPSATMTMNGPGFYEISGLAWSGAGRVERVEVSADGGQSWAEAALDGPINPRALTRFRLPWRWDGSPLVLMSRATDETGAVQPARSDWKAKYDPSNFLHYNAIQPWQITAEGAVQNVYM</sequence>
<protein>
    <submittedName>
        <fullName evidence="7">Oxidoreductase molybdopterin binding domain protein</fullName>
    </submittedName>
</protein>
<evidence type="ECO:0000256" key="2">
    <source>
        <dbReference type="ARBA" id="ARBA00022505"/>
    </source>
</evidence>
<dbReference type="NCBIfam" id="TIGR04555">
    <property type="entry name" value="sulfite_DH_soxC"/>
    <property type="match status" value="1"/>
</dbReference>
<evidence type="ECO:0000256" key="4">
    <source>
        <dbReference type="ARBA" id="ARBA00023002"/>
    </source>
</evidence>
<dbReference type="PROSITE" id="PS51318">
    <property type="entry name" value="TAT"/>
    <property type="match status" value="1"/>
</dbReference>
<keyword evidence="4" id="KW-0560">Oxidoreductase</keyword>
<feature type="domain" description="Oxidoreductase molybdopterin-binding" evidence="5">
    <location>
        <begin position="116"/>
        <end position="280"/>
    </location>
</feature>
<dbReference type="InterPro" id="IPR006311">
    <property type="entry name" value="TAT_signal"/>
</dbReference>
<dbReference type="InterPro" id="IPR036374">
    <property type="entry name" value="OxRdtase_Mopterin-bd_sf"/>
</dbReference>
<evidence type="ECO:0000313" key="7">
    <source>
        <dbReference type="EMBL" id="SLN68440.1"/>
    </source>
</evidence>
<dbReference type="Gene3D" id="2.60.40.650">
    <property type="match status" value="1"/>
</dbReference>
<gene>
    <name evidence="7" type="ORF">PEL8287_03804</name>
</gene>
<dbReference type="GO" id="GO:0030151">
    <property type="term" value="F:molybdenum ion binding"/>
    <property type="evidence" value="ECO:0007669"/>
    <property type="project" value="InterPro"/>
</dbReference>
<evidence type="ECO:0000259" key="6">
    <source>
        <dbReference type="Pfam" id="PF03404"/>
    </source>
</evidence>
<dbReference type="Pfam" id="PF00174">
    <property type="entry name" value="Oxidored_molyb"/>
    <property type="match status" value="1"/>
</dbReference>
<keyword evidence="8" id="KW-1185">Reference proteome</keyword>
<evidence type="ECO:0000313" key="8">
    <source>
        <dbReference type="Proteomes" id="UP000193827"/>
    </source>
</evidence>
<dbReference type="GO" id="GO:0043546">
    <property type="term" value="F:molybdopterin cofactor binding"/>
    <property type="evidence" value="ECO:0007669"/>
    <property type="project" value="TreeGrafter"/>
</dbReference>
<dbReference type="InterPro" id="IPR005066">
    <property type="entry name" value="MoCF_OxRdtse_dimer"/>
</dbReference>
<accession>A0A1Y5TRM9</accession>
<feature type="domain" description="Moybdenum cofactor oxidoreductase dimerisation" evidence="6">
    <location>
        <begin position="301"/>
        <end position="414"/>
    </location>
</feature>
<evidence type="ECO:0000259" key="5">
    <source>
        <dbReference type="Pfam" id="PF00174"/>
    </source>
</evidence>
<dbReference type="RefSeq" id="WP_085894029.1">
    <property type="nucleotide sequence ID" value="NZ_FWFL01000016.1"/>
</dbReference>
<dbReference type="Gene3D" id="3.90.420.10">
    <property type="entry name" value="Oxidoreductase, molybdopterin-binding domain"/>
    <property type="match status" value="1"/>
</dbReference>
<keyword evidence="3" id="KW-0479">Metal-binding</keyword>
<dbReference type="Pfam" id="PF03404">
    <property type="entry name" value="Mo-co_dimer"/>
    <property type="match status" value="1"/>
</dbReference>
<dbReference type="PANTHER" id="PTHR19372:SF7">
    <property type="entry name" value="SULFITE OXIDASE, MITOCHONDRIAL"/>
    <property type="match status" value="1"/>
</dbReference>
<dbReference type="InterPro" id="IPR008335">
    <property type="entry name" value="Mopterin_OxRdtase_euk"/>
</dbReference>
<dbReference type="PANTHER" id="PTHR19372">
    <property type="entry name" value="SULFITE REDUCTASE"/>
    <property type="match status" value="1"/>
</dbReference>
<organism evidence="7 8">
    <name type="scientific">Roseovarius litorisediminis</name>
    <dbReference type="NCBI Taxonomy" id="1312363"/>
    <lineage>
        <taxon>Bacteria</taxon>
        <taxon>Pseudomonadati</taxon>
        <taxon>Pseudomonadota</taxon>
        <taxon>Alphaproteobacteria</taxon>
        <taxon>Rhodobacterales</taxon>
        <taxon>Roseobacteraceae</taxon>
        <taxon>Roseovarius</taxon>
    </lineage>
</organism>
<dbReference type="GO" id="GO:0008482">
    <property type="term" value="F:sulfite oxidase activity"/>
    <property type="evidence" value="ECO:0007669"/>
    <property type="project" value="TreeGrafter"/>
</dbReference>
<dbReference type="EMBL" id="FWFL01000016">
    <property type="protein sequence ID" value="SLN68440.1"/>
    <property type="molecule type" value="Genomic_DNA"/>
</dbReference>
<dbReference type="InterPro" id="IPR014756">
    <property type="entry name" value="Ig_E-set"/>
</dbReference>
<dbReference type="SUPFAM" id="SSF81296">
    <property type="entry name" value="E set domains"/>
    <property type="match status" value="1"/>
</dbReference>
<dbReference type="InterPro" id="IPR000572">
    <property type="entry name" value="OxRdtase_Mopterin-bd_dom"/>
</dbReference>
<name>A0A1Y5TRM9_9RHOB</name>